<keyword evidence="3" id="KW-1185">Reference proteome</keyword>
<proteinExistence type="predicted"/>
<keyword evidence="1" id="KW-0812">Transmembrane</keyword>
<accession>A0A2J6T005</accession>
<dbReference type="EMBL" id="KZ613848">
    <property type="protein sequence ID" value="PMD56344.1"/>
    <property type="molecule type" value="Genomic_DNA"/>
</dbReference>
<dbReference type="Proteomes" id="UP000235371">
    <property type="component" value="Unassembled WGS sequence"/>
</dbReference>
<evidence type="ECO:0000313" key="3">
    <source>
        <dbReference type="Proteomes" id="UP000235371"/>
    </source>
</evidence>
<reference evidence="2 3" key="1">
    <citation type="submission" date="2016-04" db="EMBL/GenBank/DDBJ databases">
        <title>A degradative enzymes factory behind the ericoid mycorrhizal symbiosis.</title>
        <authorList>
            <consortium name="DOE Joint Genome Institute"/>
            <person name="Martino E."/>
            <person name="Morin E."/>
            <person name="Grelet G."/>
            <person name="Kuo A."/>
            <person name="Kohler A."/>
            <person name="Daghino S."/>
            <person name="Barry K."/>
            <person name="Choi C."/>
            <person name="Cichocki N."/>
            <person name="Clum A."/>
            <person name="Copeland A."/>
            <person name="Hainaut M."/>
            <person name="Haridas S."/>
            <person name="Labutti K."/>
            <person name="Lindquist E."/>
            <person name="Lipzen A."/>
            <person name="Khouja H.-R."/>
            <person name="Murat C."/>
            <person name="Ohm R."/>
            <person name="Olson A."/>
            <person name="Spatafora J."/>
            <person name="Veneault-Fourrey C."/>
            <person name="Henrissat B."/>
            <person name="Grigoriev I."/>
            <person name="Martin F."/>
            <person name="Perotto S."/>
        </authorList>
    </citation>
    <scope>NUCLEOTIDE SEQUENCE [LARGE SCALE GENOMIC DNA]</scope>
    <source>
        <strain evidence="2 3">E</strain>
    </source>
</reference>
<sequence>MSAIVHPAVQHHHVQHSRRILYLTSTSPIRLLRIFTCKRIGLSLVLSLVFIAAFLNISARIDYSLDLQILNNNHRPDGGSPIFTTFGTSFKVRKVARKMASQFLLIFQRHLYHVQLHSSDNITVDGEPSGSH</sequence>
<feature type="transmembrane region" description="Helical" evidence="1">
    <location>
        <begin position="40"/>
        <end position="59"/>
    </location>
</feature>
<organism evidence="2 3">
    <name type="scientific">Hyaloscypha bicolor E</name>
    <dbReference type="NCBI Taxonomy" id="1095630"/>
    <lineage>
        <taxon>Eukaryota</taxon>
        <taxon>Fungi</taxon>
        <taxon>Dikarya</taxon>
        <taxon>Ascomycota</taxon>
        <taxon>Pezizomycotina</taxon>
        <taxon>Leotiomycetes</taxon>
        <taxon>Helotiales</taxon>
        <taxon>Hyaloscyphaceae</taxon>
        <taxon>Hyaloscypha</taxon>
        <taxon>Hyaloscypha bicolor</taxon>
    </lineage>
</organism>
<protein>
    <submittedName>
        <fullName evidence="2">Uncharacterized protein</fullName>
    </submittedName>
</protein>
<dbReference type="GeneID" id="36588945"/>
<evidence type="ECO:0000313" key="2">
    <source>
        <dbReference type="EMBL" id="PMD56344.1"/>
    </source>
</evidence>
<dbReference type="RefSeq" id="XP_024733248.1">
    <property type="nucleotide sequence ID" value="XM_024880868.1"/>
</dbReference>
<keyword evidence="1" id="KW-0472">Membrane</keyword>
<gene>
    <name evidence="2" type="ORF">K444DRAFT_616159</name>
</gene>
<dbReference type="InParanoid" id="A0A2J6T005"/>
<keyword evidence="1" id="KW-1133">Transmembrane helix</keyword>
<dbReference type="AlphaFoldDB" id="A0A2J6T005"/>
<name>A0A2J6T005_9HELO</name>
<evidence type="ECO:0000256" key="1">
    <source>
        <dbReference type="SAM" id="Phobius"/>
    </source>
</evidence>